<dbReference type="InterPro" id="IPR008258">
    <property type="entry name" value="Transglycosylase_SLT_dom_1"/>
</dbReference>
<feature type="repeat" description="TPR" evidence="2">
    <location>
        <begin position="286"/>
        <end position="319"/>
    </location>
</feature>
<name>A0ABY0IIU2_9BACT</name>
<dbReference type="InterPro" id="IPR023346">
    <property type="entry name" value="Lysozyme-like_dom_sf"/>
</dbReference>
<dbReference type="Proteomes" id="UP000443582">
    <property type="component" value="Unassembled WGS sequence"/>
</dbReference>
<keyword evidence="6" id="KW-1185">Reference proteome</keyword>
<keyword evidence="3" id="KW-0175">Coiled coil</keyword>
<dbReference type="CDD" id="cd13401">
    <property type="entry name" value="Slt70-like"/>
    <property type="match status" value="1"/>
</dbReference>
<dbReference type="PANTHER" id="PTHR37423:SF2">
    <property type="entry name" value="MEMBRANE-BOUND LYTIC MUREIN TRANSGLYCOSYLASE C"/>
    <property type="match status" value="1"/>
</dbReference>
<gene>
    <name evidence="5" type="ORF">DAY19_03595</name>
</gene>
<reference evidence="6" key="1">
    <citation type="journal article" date="2019" name="Int. J. Syst. Evol. Microbiol.">
        <title>Halobacteriovorax valvorus sp. nov., a novel prokaryotic predator isolated from coastal seawater of China.</title>
        <authorList>
            <person name="Chen M.-X."/>
        </authorList>
    </citation>
    <scope>NUCLEOTIDE SEQUENCE [LARGE SCALE GENOMIC DNA]</scope>
    <source>
        <strain evidence="6">BL9</strain>
    </source>
</reference>
<sequence length="652" mass="78350">MRLIIITTFILLLASCTNLDRPPKERKASGELTNLLVKISKNDKVSCREYEKFLVTDFPLAPWLRANYHKNCTKSIQELSEEYKNVEQYPYWAREELIDAIISKPYYNDTYVSAVLNKIDYLKTRGETERLLQDSLKRFPQNTNEYDRIYEKLIEVSPRFNTSPKPEEFMEVGKSFERDRQFPKARNFYRRVIRNKDSTKEEKVDAWFRLAYSYKRERKGDSFRENIRGLVLYLQKNRESEYLKEKHAEYSIRLARIYWTEDNLQRAVRVLRNLLLYKEVPNDSVVTTYYTIGGIFEDLRKYDRSIKFYKKAYAAIEKEHEHLESIVWNLAWTNYKAGNYEEMISWFDQFESKSEEANYRFLYWKFVGLKKLNRFKEAQELLKRIQEEDQFGYYGQIAHMNHTKLEHINYRERFDITIDELAWAVYLNNTELAKKIIDSNEDVSYSDLYAAKYFNIMIFKFFRESDEKQKEILSKDPQFAFPLAFKKEFLENNRSKTVTTPLLMSIARQESAFNQYARSPADAFGLLQLIPEQGKRLSRRYKIPYNSYEDLYNPKINITFSSLLLNELMKRRDNNFIDFVASYNAGGTPVRRWRSRIKLPDLEYIEEIPYKETRKYVKLVTRNYLIYSRLLSDEPITLKENFFRGGFIDMKR</sequence>
<dbReference type="Gene3D" id="1.10.530.10">
    <property type="match status" value="1"/>
</dbReference>
<dbReference type="PANTHER" id="PTHR37423">
    <property type="entry name" value="SOLUBLE LYTIC MUREIN TRANSGLYCOSYLASE-RELATED"/>
    <property type="match status" value="1"/>
</dbReference>
<dbReference type="SUPFAM" id="SSF53955">
    <property type="entry name" value="Lysozyme-like"/>
    <property type="match status" value="1"/>
</dbReference>
<dbReference type="SUPFAM" id="SSF48452">
    <property type="entry name" value="TPR-like"/>
    <property type="match status" value="1"/>
</dbReference>
<dbReference type="EMBL" id="QDKL01000001">
    <property type="protein sequence ID" value="RZF22870.1"/>
    <property type="molecule type" value="Genomic_DNA"/>
</dbReference>
<dbReference type="Pfam" id="PF01464">
    <property type="entry name" value="SLT"/>
    <property type="match status" value="1"/>
</dbReference>
<dbReference type="PROSITE" id="PS50005">
    <property type="entry name" value="TPR"/>
    <property type="match status" value="1"/>
</dbReference>
<dbReference type="InterPro" id="IPR011990">
    <property type="entry name" value="TPR-like_helical_dom_sf"/>
</dbReference>
<comment type="caution">
    <text evidence="5">The sequence shown here is derived from an EMBL/GenBank/DDBJ whole genome shotgun (WGS) entry which is preliminary data.</text>
</comment>
<keyword evidence="2" id="KW-0802">TPR repeat</keyword>
<proteinExistence type="inferred from homology"/>
<evidence type="ECO:0000256" key="2">
    <source>
        <dbReference type="PROSITE-ProRule" id="PRU00339"/>
    </source>
</evidence>
<dbReference type="PROSITE" id="PS51257">
    <property type="entry name" value="PROKAR_LIPOPROTEIN"/>
    <property type="match status" value="1"/>
</dbReference>
<dbReference type="Gene3D" id="1.25.40.10">
    <property type="entry name" value="Tetratricopeptide repeat domain"/>
    <property type="match status" value="1"/>
</dbReference>
<evidence type="ECO:0000313" key="5">
    <source>
        <dbReference type="EMBL" id="RZF22870.1"/>
    </source>
</evidence>
<evidence type="ECO:0000259" key="4">
    <source>
        <dbReference type="Pfam" id="PF01464"/>
    </source>
</evidence>
<organism evidence="5 6">
    <name type="scientific">Halobacteriovorax vibrionivorans</name>
    <dbReference type="NCBI Taxonomy" id="2152716"/>
    <lineage>
        <taxon>Bacteria</taxon>
        <taxon>Pseudomonadati</taxon>
        <taxon>Bdellovibrionota</taxon>
        <taxon>Bacteriovoracia</taxon>
        <taxon>Bacteriovoracales</taxon>
        <taxon>Halobacteriovoraceae</taxon>
        <taxon>Halobacteriovorax</taxon>
    </lineage>
</organism>
<evidence type="ECO:0000256" key="3">
    <source>
        <dbReference type="SAM" id="Coils"/>
    </source>
</evidence>
<protein>
    <submittedName>
        <fullName evidence="5">Tetratricopeptide repeat protein</fullName>
    </submittedName>
</protein>
<feature type="coiled-coil region" evidence="3">
    <location>
        <begin position="299"/>
        <end position="326"/>
    </location>
</feature>
<evidence type="ECO:0000256" key="1">
    <source>
        <dbReference type="ARBA" id="ARBA00007734"/>
    </source>
</evidence>
<evidence type="ECO:0000313" key="6">
    <source>
        <dbReference type="Proteomes" id="UP000443582"/>
    </source>
</evidence>
<comment type="similarity">
    <text evidence="1">Belongs to the transglycosylase Slt family.</text>
</comment>
<dbReference type="InterPro" id="IPR019734">
    <property type="entry name" value="TPR_rpt"/>
</dbReference>
<feature type="domain" description="Transglycosylase SLT" evidence="4">
    <location>
        <begin position="491"/>
        <end position="596"/>
    </location>
</feature>
<accession>A0ABY0IIU2</accession>
<dbReference type="Pfam" id="PF13181">
    <property type="entry name" value="TPR_8"/>
    <property type="match status" value="1"/>
</dbReference>
<dbReference type="RefSeq" id="WP_114705814.1">
    <property type="nucleotide sequence ID" value="NZ_QDKL01000001.1"/>
</dbReference>